<accession>A0A0D0EB89</accession>
<feature type="compositionally biased region" description="Low complexity" evidence="1">
    <location>
        <begin position="262"/>
        <end position="281"/>
    </location>
</feature>
<feature type="region of interest" description="Disordered" evidence="1">
    <location>
        <begin position="515"/>
        <end position="644"/>
    </location>
</feature>
<feature type="compositionally biased region" description="Basic residues" evidence="1">
    <location>
        <begin position="894"/>
        <end position="903"/>
    </location>
</feature>
<feature type="compositionally biased region" description="Pro residues" evidence="1">
    <location>
        <begin position="20"/>
        <end position="29"/>
    </location>
</feature>
<sequence length="1167" mass="126497">MQSQRSSHASVYSQSLGPSWAPPRAPLPPHRLAKLANALGVSTPLPATTSTGTFLSPSPTHSGSSPSASSPELPWRSVTPSTASGLNFASSSQSKYLLHIIPPVHLPHESDTSDASELALPPPTASGYHIQFRRGTLVALQSTLHAQLVVIAKEYALPSTMGMVLYLVTASPQSRQNSPMLCASPGLADANGGEPGPRLSEEIWKHIWTRVLRAEREEAIALSQSSIPNSLGLGLTMEPNCQSQFLRPLVTPMRTETPQPRPLVYPLTPSTSTTSSASDLPSQEKSAGTLSSHSEPEPDTPDTSRSSDHGPQIELPGLNCPSIIPILAKVEFDIDRRKATWYEPWVRSRRMKRSESRASTRTGSRSHAGDGSNLSDEKRAPCDLKLVERMQKPAFLRSQEDSEEGEQPTDGEYALLSESSDEIGDEDAAARMTSTTGLDPLGNIFGTEADTWADIHAESEGKRSKANNPNVIELALDVNSLVAFPEQEQDRDEEVDEIDEVRNIMRRMSQPTLNVSFPASTERSLPSNAGSGKRPVPPPLVLAPKSLSDDLAVPTEPSPMPSSGEESTNLAYLKGGSTPSTMETPCFRDKEGSSLEMEQEYQRSRSPAEEKRVGTLFEDLDLGLDLGDNDEEYDENDPNDRRRSQYLMKAKLDEIERTLAQFSPRQLKTATLDEDLTITHRRNLSSASQLPMLPKSGVGGGDSFEGRLSKSAGPSNKAWPAVPYSSMTGSANSSSPPRPANLPPSPPRLALNGVTTGAPKAFMPPPLQLTSVPTETEIRRREVEQVYPTTLRPSLSRQTNITSDSPIPLSPDPFGRYPSVYETDALPVPSYWDSATQQFSHEPSDPRPSLSSADEGSLASTTPSSRFSADSTSIAMDHGDKNTKTTAPLVSVKGFKKLWRRSKSSSGGVSQPLTPGAGRSSFQHSGPPPRVTSSDQLAAPPIPSALLARSPNGKPPVGQLQFDQESPYPWHPSRPSLSDSRPTSPATFVPNAPAHPPEKISVRKSILKSWKSVSGAASQQPVNGSEPRNRSERPISNETIKPRRPSVLDGSIPPNPKLPDQYLPSNHARTESTFFERRKSAGRSKMGPTQHYSSSSQDLLSRIPQQRTSVIMQPPGSASPSRSFLSATSRDSHAESGESFETSQFEFVSPPKVHPNLTYPYQTLDHE</sequence>
<feature type="region of interest" description="Disordered" evidence="1">
    <location>
        <begin position="836"/>
        <end position="1167"/>
    </location>
</feature>
<feature type="compositionally biased region" description="Acidic residues" evidence="1">
    <location>
        <begin position="618"/>
        <end position="637"/>
    </location>
</feature>
<dbReference type="EMBL" id="KN824823">
    <property type="protein sequence ID" value="KIL01040.1"/>
    <property type="molecule type" value="Genomic_DNA"/>
</dbReference>
<feature type="compositionally biased region" description="Polar residues" evidence="1">
    <location>
        <begin position="283"/>
        <end position="293"/>
    </location>
</feature>
<feature type="compositionally biased region" description="Polar residues" evidence="1">
    <location>
        <begin position="975"/>
        <end position="986"/>
    </location>
</feature>
<feature type="region of interest" description="Disordered" evidence="1">
    <location>
        <begin position="253"/>
        <end position="318"/>
    </location>
</feature>
<feature type="compositionally biased region" description="Polar residues" evidence="1">
    <location>
        <begin position="904"/>
        <end position="913"/>
    </location>
</feature>
<feature type="compositionally biased region" description="Polar residues" evidence="1">
    <location>
        <begin position="1011"/>
        <end position="1023"/>
    </location>
</feature>
<dbReference type="Proteomes" id="UP000054538">
    <property type="component" value="Unassembled WGS sequence"/>
</dbReference>
<evidence type="ECO:0000256" key="1">
    <source>
        <dbReference type="SAM" id="MobiDB-lite"/>
    </source>
</evidence>
<feature type="compositionally biased region" description="Polar residues" evidence="1">
    <location>
        <begin position="1"/>
        <end position="17"/>
    </location>
</feature>
<reference evidence="3" key="2">
    <citation type="submission" date="2015-01" db="EMBL/GenBank/DDBJ databases">
        <title>Evolutionary Origins and Diversification of the Mycorrhizal Mutualists.</title>
        <authorList>
            <consortium name="DOE Joint Genome Institute"/>
            <consortium name="Mycorrhizal Genomics Consortium"/>
            <person name="Kohler A."/>
            <person name="Kuo A."/>
            <person name="Nagy L.G."/>
            <person name="Floudas D."/>
            <person name="Copeland A."/>
            <person name="Barry K.W."/>
            <person name="Cichocki N."/>
            <person name="Veneault-Fourrey C."/>
            <person name="LaButti K."/>
            <person name="Lindquist E.A."/>
            <person name="Lipzen A."/>
            <person name="Lundell T."/>
            <person name="Morin E."/>
            <person name="Murat C."/>
            <person name="Riley R."/>
            <person name="Ohm R."/>
            <person name="Sun H."/>
            <person name="Tunlid A."/>
            <person name="Henrissat B."/>
            <person name="Grigoriev I.V."/>
            <person name="Hibbett D.S."/>
            <person name="Martin F."/>
        </authorList>
    </citation>
    <scope>NUCLEOTIDE SEQUENCE [LARGE SCALE GENOMIC DNA]</scope>
    <source>
        <strain evidence="3">Ve08.2h10</strain>
    </source>
</reference>
<feature type="region of interest" description="Disordered" evidence="1">
    <location>
        <begin position="687"/>
        <end position="820"/>
    </location>
</feature>
<dbReference type="InParanoid" id="A0A0D0EB89"/>
<feature type="compositionally biased region" description="Pro residues" evidence="1">
    <location>
        <begin position="736"/>
        <end position="747"/>
    </location>
</feature>
<feature type="compositionally biased region" description="Low complexity" evidence="1">
    <location>
        <begin position="56"/>
        <end position="74"/>
    </location>
</feature>
<gene>
    <name evidence="2" type="ORF">PAXRUDRAFT_128455</name>
</gene>
<dbReference type="AlphaFoldDB" id="A0A0D0EB89"/>
<dbReference type="OrthoDB" id="2526154at2759"/>
<name>A0A0D0EB89_9AGAM</name>
<organism evidence="2 3">
    <name type="scientific">Paxillus rubicundulus Ve08.2h10</name>
    <dbReference type="NCBI Taxonomy" id="930991"/>
    <lineage>
        <taxon>Eukaryota</taxon>
        <taxon>Fungi</taxon>
        <taxon>Dikarya</taxon>
        <taxon>Basidiomycota</taxon>
        <taxon>Agaricomycotina</taxon>
        <taxon>Agaricomycetes</taxon>
        <taxon>Agaricomycetidae</taxon>
        <taxon>Boletales</taxon>
        <taxon>Paxilineae</taxon>
        <taxon>Paxillaceae</taxon>
        <taxon>Paxillus</taxon>
    </lineage>
</organism>
<feature type="compositionally biased region" description="Polar residues" evidence="1">
    <location>
        <begin position="787"/>
        <end position="805"/>
    </location>
</feature>
<evidence type="ECO:0000313" key="3">
    <source>
        <dbReference type="Proteomes" id="UP000054538"/>
    </source>
</evidence>
<feature type="compositionally biased region" description="Polar residues" evidence="1">
    <location>
        <begin position="45"/>
        <end position="55"/>
    </location>
</feature>
<feature type="compositionally biased region" description="Polar residues" evidence="1">
    <location>
        <begin position="849"/>
        <end position="874"/>
    </location>
</feature>
<feature type="region of interest" description="Disordered" evidence="1">
    <location>
        <begin position="348"/>
        <end position="379"/>
    </location>
</feature>
<dbReference type="HOGENOM" id="CLU_003032_0_0_1"/>
<feature type="compositionally biased region" description="Basic and acidic residues" evidence="1">
    <location>
        <begin position="1068"/>
        <end position="1079"/>
    </location>
</feature>
<reference evidence="2 3" key="1">
    <citation type="submission" date="2014-04" db="EMBL/GenBank/DDBJ databases">
        <authorList>
            <consortium name="DOE Joint Genome Institute"/>
            <person name="Kuo A."/>
            <person name="Kohler A."/>
            <person name="Jargeat P."/>
            <person name="Nagy L.G."/>
            <person name="Floudas D."/>
            <person name="Copeland A."/>
            <person name="Barry K.W."/>
            <person name="Cichocki N."/>
            <person name="Veneault-Fourrey C."/>
            <person name="LaButti K."/>
            <person name="Lindquist E.A."/>
            <person name="Lipzen A."/>
            <person name="Lundell T."/>
            <person name="Morin E."/>
            <person name="Murat C."/>
            <person name="Sun H."/>
            <person name="Tunlid A."/>
            <person name="Henrissat B."/>
            <person name="Grigoriev I.V."/>
            <person name="Hibbett D.S."/>
            <person name="Martin F."/>
            <person name="Nordberg H.P."/>
            <person name="Cantor M.N."/>
            <person name="Hua S.X."/>
        </authorList>
    </citation>
    <scope>NUCLEOTIDE SEQUENCE [LARGE SCALE GENOMIC DNA]</scope>
    <source>
        <strain evidence="2 3">Ve08.2h10</strain>
    </source>
</reference>
<feature type="compositionally biased region" description="Basic and acidic residues" evidence="1">
    <location>
        <begin position="600"/>
        <end position="613"/>
    </location>
</feature>
<feature type="region of interest" description="Disordered" evidence="1">
    <location>
        <begin position="1"/>
        <end position="76"/>
    </location>
</feature>
<keyword evidence="3" id="KW-1185">Reference proteome</keyword>
<feature type="compositionally biased region" description="Polar residues" evidence="1">
    <location>
        <begin position="515"/>
        <end position="530"/>
    </location>
</feature>
<protein>
    <submittedName>
        <fullName evidence="2">Uncharacterized protein</fullName>
    </submittedName>
</protein>
<evidence type="ECO:0000313" key="2">
    <source>
        <dbReference type="EMBL" id="KIL01040.1"/>
    </source>
</evidence>
<feature type="compositionally biased region" description="Polar residues" evidence="1">
    <location>
        <begin position="1090"/>
        <end position="1129"/>
    </location>
</feature>
<proteinExistence type="predicted"/>